<accession>A0A6A7G2R9</accession>
<evidence type="ECO:0000256" key="5">
    <source>
        <dbReference type="SAM" id="MobiDB-lite"/>
    </source>
</evidence>
<sequence>MSTANQNQRGKRKGKRKGKKSKSQLKQEKASGKKVSQVLSTPEIPAFVVAQQNGDFKTFSKDVHIPNFTMARPGGGSELLLETDVQLTHGRKYGLIGPNGHGKTTLLTQLASYQIPEFPKHLRVLHVKQEMPGDEHSVLDAVLRADEERNMLKTEEANLIALQNSSHEHGSEETHSDRLHEIYERLNQIDAASAPARAAIVLSGLHFSEAMQGMPTNDLSGGWRMRVSLACALFVEPDVLLLDEPTNHLDFPAVEWLTEYLQGYSKTLVIVSHDRTFLNDVCTDIIHIEDQKLKYYKGDYDTFEKVRLEKRKQQKTAFDKQQATIEHNEDFIRRFRANKKLASLAQSRVRLLAGMDRLDDVKDDFKFRFRFPEPGPLKKDVLLSVDDMAFGYYGDDRKTFLFENVNLKLKVGTVVGILGENGAGKSTLINLVLRKLEPVRGKMVLNNSANIGFFAQHATENLDMDASPVEFLKAQFPEAKHQEIYHKLGQFNLTRTCATQTIKLLSGGEKSRVSFAVLTWHHPHLLVMDEPTNHLDLDTIDGLITAIQHYEGGAVLLISHDQHFLSSVCNEFWAIGSNKVVKAFATLSDAKKFSYHKKRSIIVGPRTEQSLEQKLSESLSKIELNGISDEKSNGIIEKKSKKSKKKKAMFAFESEEDVLHLVERAIEQHKTPSQMLRILQSSNPDPDTILIAKALSNRLFTEYFSNSSSEDEIQRWAPLLHHMIPDSHKNNQVIVLFTAQSIWHTSLSNQTNSCTEEALLSIFMRLFELKVISPAAFRQWKDDTSNKARGKSEALKQVSKWLETNC</sequence>
<dbReference type="PROSITE" id="PS50893">
    <property type="entry name" value="ABC_TRANSPORTER_2"/>
    <property type="match status" value="2"/>
</dbReference>
<evidence type="ECO:0000256" key="4">
    <source>
        <dbReference type="ARBA" id="ARBA00022840"/>
    </source>
</evidence>
<dbReference type="InterPro" id="IPR027417">
    <property type="entry name" value="P-loop_NTPase"/>
</dbReference>
<dbReference type="EMBL" id="IACT01005947">
    <property type="protein sequence ID" value="LAC25090.1"/>
    <property type="molecule type" value="mRNA"/>
</dbReference>
<dbReference type="Gene3D" id="1.25.40.180">
    <property type="match status" value="1"/>
</dbReference>
<feature type="domain" description="W2" evidence="7">
    <location>
        <begin position="644"/>
        <end position="806"/>
    </location>
</feature>
<dbReference type="PROSITE" id="PS00211">
    <property type="entry name" value="ABC_TRANSPORTER_1"/>
    <property type="match status" value="2"/>
</dbReference>
<protein>
    <submittedName>
        <fullName evidence="8">ATPbinding cassette protein</fullName>
    </submittedName>
</protein>
<dbReference type="FunFam" id="3.40.50.300:FF:000011">
    <property type="entry name" value="Putative ABC transporter ATP-binding component"/>
    <property type="match status" value="1"/>
</dbReference>
<evidence type="ECO:0000259" key="6">
    <source>
        <dbReference type="PROSITE" id="PS50893"/>
    </source>
</evidence>
<feature type="compositionally biased region" description="Basic residues" evidence="5">
    <location>
        <begin position="9"/>
        <end position="23"/>
    </location>
</feature>
<keyword evidence="3" id="KW-0547">Nucleotide-binding</keyword>
<keyword evidence="4" id="KW-0067">ATP-binding</keyword>
<dbReference type="SUPFAM" id="SSF48371">
    <property type="entry name" value="ARM repeat"/>
    <property type="match status" value="1"/>
</dbReference>
<dbReference type="InterPro" id="IPR050611">
    <property type="entry name" value="ABCF"/>
</dbReference>
<evidence type="ECO:0000256" key="3">
    <source>
        <dbReference type="ARBA" id="ARBA00022741"/>
    </source>
</evidence>
<dbReference type="PANTHER" id="PTHR19211:SF134">
    <property type="entry name" value="ABC TRANSPORTER DOMAIN-CONTAINING PROTEIN"/>
    <property type="match status" value="1"/>
</dbReference>
<name>A0A6A7G2R9_9CRUS</name>
<dbReference type="Pfam" id="PF00005">
    <property type="entry name" value="ABC_tran"/>
    <property type="match status" value="2"/>
</dbReference>
<dbReference type="InterPro" id="IPR032781">
    <property type="entry name" value="ABC_tran_Xtn"/>
</dbReference>
<dbReference type="Pfam" id="PF12848">
    <property type="entry name" value="ABC_tran_Xtn"/>
    <property type="match status" value="1"/>
</dbReference>
<organism evidence="8">
    <name type="scientific">Hirondellea gigas</name>
    <dbReference type="NCBI Taxonomy" id="1518452"/>
    <lineage>
        <taxon>Eukaryota</taxon>
        <taxon>Metazoa</taxon>
        <taxon>Ecdysozoa</taxon>
        <taxon>Arthropoda</taxon>
        <taxon>Crustacea</taxon>
        <taxon>Multicrustacea</taxon>
        <taxon>Malacostraca</taxon>
        <taxon>Eumalacostraca</taxon>
        <taxon>Peracarida</taxon>
        <taxon>Amphipoda</taxon>
        <taxon>Amphilochidea</taxon>
        <taxon>Lysianassida</taxon>
        <taxon>Lysianassidira</taxon>
        <taxon>Lysianassoidea</taxon>
        <taxon>Lysianassidae</taxon>
        <taxon>Hirondellea</taxon>
    </lineage>
</organism>
<dbReference type="InterPro" id="IPR003593">
    <property type="entry name" value="AAA+_ATPase"/>
</dbReference>
<feature type="domain" description="ABC transporter" evidence="6">
    <location>
        <begin position="63"/>
        <end position="315"/>
    </location>
</feature>
<dbReference type="InterPro" id="IPR016024">
    <property type="entry name" value="ARM-type_fold"/>
</dbReference>
<dbReference type="CDD" id="cd03221">
    <property type="entry name" value="ABCF_EF-3"/>
    <property type="match status" value="2"/>
</dbReference>
<evidence type="ECO:0000256" key="2">
    <source>
        <dbReference type="ARBA" id="ARBA00022737"/>
    </source>
</evidence>
<dbReference type="SUPFAM" id="SSF52540">
    <property type="entry name" value="P-loop containing nucleoside triphosphate hydrolases"/>
    <property type="match status" value="2"/>
</dbReference>
<evidence type="ECO:0000313" key="8">
    <source>
        <dbReference type="EMBL" id="LAC25090.1"/>
    </source>
</evidence>
<dbReference type="GO" id="GO:0005524">
    <property type="term" value="F:ATP binding"/>
    <property type="evidence" value="ECO:0007669"/>
    <property type="project" value="UniProtKB-KW"/>
</dbReference>
<dbReference type="PANTHER" id="PTHR19211">
    <property type="entry name" value="ATP-BINDING TRANSPORT PROTEIN-RELATED"/>
    <property type="match status" value="1"/>
</dbReference>
<feature type="domain" description="ABC transporter" evidence="6">
    <location>
        <begin position="383"/>
        <end position="602"/>
    </location>
</feature>
<comment type="similarity">
    <text evidence="1">Belongs to the ABC transporter superfamily. ABCF family. EF3 subfamily.</text>
</comment>
<proteinExistence type="evidence at transcript level"/>
<dbReference type="SMART" id="SM00382">
    <property type="entry name" value="AAA"/>
    <property type="match status" value="2"/>
</dbReference>
<keyword evidence="2" id="KW-0677">Repeat</keyword>
<dbReference type="InterPro" id="IPR003439">
    <property type="entry name" value="ABC_transporter-like_ATP-bd"/>
</dbReference>
<evidence type="ECO:0000256" key="1">
    <source>
        <dbReference type="ARBA" id="ARBA00011054"/>
    </source>
</evidence>
<reference evidence="8" key="1">
    <citation type="submission" date="2017-11" db="EMBL/GenBank/DDBJ databases">
        <title>The sensing device of the deep-sea amphipod.</title>
        <authorList>
            <person name="Kobayashi H."/>
            <person name="Nagahama T."/>
            <person name="Arai W."/>
            <person name="Sasagawa Y."/>
            <person name="Umeda M."/>
            <person name="Hayashi T."/>
            <person name="Nikaido I."/>
            <person name="Watanabe H."/>
            <person name="Oguri K."/>
            <person name="Kitazato H."/>
            <person name="Fujioka K."/>
            <person name="Kido Y."/>
            <person name="Takami H."/>
        </authorList>
    </citation>
    <scope>NUCLEOTIDE SEQUENCE</scope>
    <source>
        <tissue evidence="8">Whole body</tissue>
    </source>
</reference>
<dbReference type="FunFam" id="3.40.50.300:FF:001197">
    <property type="entry name" value="Putative ATP-binding cassette family ATPase"/>
    <property type="match status" value="1"/>
</dbReference>
<dbReference type="PROSITE" id="PS51363">
    <property type="entry name" value="W2"/>
    <property type="match status" value="1"/>
</dbReference>
<dbReference type="AlphaFoldDB" id="A0A6A7G2R9"/>
<dbReference type="Gene3D" id="3.40.50.300">
    <property type="entry name" value="P-loop containing nucleotide triphosphate hydrolases"/>
    <property type="match status" value="2"/>
</dbReference>
<dbReference type="InterPro" id="IPR003307">
    <property type="entry name" value="W2_domain"/>
</dbReference>
<dbReference type="InterPro" id="IPR017871">
    <property type="entry name" value="ABC_transporter-like_CS"/>
</dbReference>
<evidence type="ECO:0000259" key="7">
    <source>
        <dbReference type="PROSITE" id="PS51363"/>
    </source>
</evidence>
<dbReference type="GO" id="GO:0016887">
    <property type="term" value="F:ATP hydrolysis activity"/>
    <property type="evidence" value="ECO:0007669"/>
    <property type="project" value="InterPro"/>
</dbReference>
<feature type="region of interest" description="Disordered" evidence="5">
    <location>
        <begin position="1"/>
        <end position="37"/>
    </location>
</feature>